<dbReference type="GO" id="GO:0006508">
    <property type="term" value="P:proteolysis"/>
    <property type="evidence" value="ECO:0007669"/>
    <property type="project" value="UniProtKB-KW"/>
</dbReference>
<keyword evidence="4" id="KW-0378">Hydrolase</keyword>
<reference evidence="6 7" key="1">
    <citation type="submission" date="2019-07" db="EMBL/GenBank/DDBJ databases">
        <title>Genomic Encyclopedia of Archaeal and Bacterial Type Strains, Phase II (KMG-II): from individual species to whole genera.</title>
        <authorList>
            <person name="Goeker M."/>
        </authorList>
    </citation>
    <scope>NUCLEOTIDE SEQUENCE [LARGE SCALE GENOMIC DNA]</scope>
    <source>
        <strain evidence="6 7">DSM 21935</strain>
    </source>
</reference>
<dbReference type="InterPro" id="IPR029058">
    <property type="entry name" value="AB_hydrolase_fold"/>
</dbReference>
<dbReference type="SUPFAM" id="SSF53474">
    <property type="entry name" value="alpha/beta-Hydrolases"/>
    <property type="match status" value="1"/>
</dbReference>
<evidence type="ECO:0000256" key="4">
    <source>
        <dbReference type="ARBA" id="ARBA00022801"/>
    </source>
</evidence>
<dbReference type="InterPro" id="IPR001563">
    <property type="entry name" value="Peptidase_S10"/>
</dbReference>
<keyword evidence="2" id="KW-0645">Protease</keyword>
<sequence>MVVISTAGLSVINVQAQTDSSAKAIPEAKQSVTQHTVTVDGEEIEYTATAGTMILKNNKGEPVASFGYTAYSKNGVEDKSTRPLTFSYNGGPGSSSLWLHMGVMGPRRVVVDDPNSTPPAPYELTDNQYSMLDATDIVMVDPVGTGVSRAIGKAENKDFWGLSQDVRSVSNFIKTYISENNRWNSPKYLLGESYGTTRSAGIVDHLQEQGIAMNGVVLVSTVLDLRTISFGDADFTPYVVYLPTYAAVAEYHGELSHSPESLEAFIEDARQFASTEYTEALMKGEELSEARRNEIINRLSYFTGLSKDYLDKANMRVTQSEFTKQLLREKGKTVGRLDSRYKGYSLDNLSQNAIYDPQSSAISPAYTTMFLQYYHNELEFGKDMQYNISAYSLPGFEWDWSRPGSYFPTSPTTAPDLADAMVKNPNLEVLVLNGYYDLATPFMGAEYTMDHLEIPSELEENISMEYYKAGHMMYIHKPSLKKMHDDVERFIQQTGQN</sequence>
<evidence type="ECO:0000256" key="5">
    <source>
        <dbReference type="ARBA" id="ARBA00023180"/>
    </source>
</evidence>
<accession>A0A5D3YIP3</accession>
<dbReference type="Pfam" id="PF00450">
    <property type="entry name" value="Peptidase_S10"/>
    <property type="match status" value="1"/>
</dbReference>
<evidence type="ECO:0000256" key="1">
    <source>
        <dbReference type="ARBA" id="ARBA00022645"/>
    </source>
</evidence>
<dbReference type="GO" id="GO:0004185">
    <property type="term" value="F:serine-type carboxypeptidase activity"/>
    <property type="evidence" value="ECO:0007669"/>
    <property type="project" value="InterPro"/>
</dbReference>
<organism evidence="6 7">
    <name type="scientific">Fodinibius salinus</name>
    <dbReference type="NCBI Taxonomy" id="860790"/>
    <lineage>
        <taxon>Bacteria</taxon>
        <taxon>Pseudomonadati</taxon>
        <taxon>Balneolota</taxon>
        <taxon>Balneolia</taxon>
        <taxon>Balneolales</taxon>
        <taxon>Balneolaceae</taxon>
        <taxon>Fodinibius</taxon>
    </lineage>
</organism>
<evidence type="ECO:0000313" key="7">
    <source>
        <dbReference type="Proteomes" id="UP000324595"/>
    </source>
</evidence>
<keyword evidence="5" id="KW-0325">Glycoprotein</keyword>
<protein>
    <submittedName>
        <fullName evidence="6">Carboxypeptidase C (Cathepsin A)</fullName>
    </submittedName>
</protein>
<dbReference type="EMBL" id="VNHY01000002">
    <property type="protein sequence ID" value="TYP93653.1"/>
    <property type="molecule type" value="Genomic_DNA"/>
</dbReference>
<dbReference type="PANTHER" id="PTHR11802:SF3">
    <property type="entry name" value="RETINOID-INDUCIBLE SERINE CARBOXYPEPTIDASE"/>
    <property type="match status" value="1"/>
</dbReference>
<keyword evidence="7" id="KW-1185">Reference proteome</keyword>
<dbReference type="Proteomes" id="UP000324595">
    <property type="component" value="Unassembled WGS sequence"/>
</dbReference>
<evidence type="ECO:0000256" key="2">
    <source>
        <dbReference type="ARBA" id="ARBA00022670"/>
    </source>
</evidence>
<keyword evidence="3" id="KW-0732">Signal</keyword>
<gene>
    <name evidence="6" type="ORF">LX73_1362</name>
</gene>
<dbReference type="PANTHER" id="PTHR11802">
    <property type="entry name" value="SERINE PROTEASE FAMILY S10 SERINE CARBOXYPEPTIDASE"/>
    <property type="match status" value="1"/>
</dbReference>
<name>A0A5D3YIP3_9BACT</name>
<dbReference type="AlphaFoldDB" id="A0A5D3YIP3"/>
<evidence type="ECO:0000256" key="3">
    <source>
        <dbReference type="ARBA" id="ARBA00022729"/>
    </source>
</evidence>
<proteinExistence type="predicted"/>
<keyword evidence="1 6" id="KW-0121">Carboxypeptidase</keyword>
<dbReference type="Gene3D" id="3.40.50.1820">
    <property type="entry name" value="alpha/beta hydrolase"/>
    <property type="match status" value="1"/>
</dbReference>
<comment type="caution">
    <text evidence="6">The sequence shown here is derived from an EMBL/GenBank/DDBJ whole genome shotgun (WGS) entry which is preliminary data.</text>
</comment>
<evidence type="ECO:0000313" key="6">
    <source>
        <dbReference type="EMBL" id="TYP93653.1"/>
    </source>
</evidence>